<protein>
    <submittedName>
        <fullName evidence="2">Uncharacterized protein</fullName>
    </submittedName>
</protein>
<evidence type="ECO:0000313" key="3">
    <source>
        <dbReference type="Proteomes" id="UP000410492"/>
    </source>
</evidence>
<proteinExistence type="predicted"/>
<organism evidence="2 3">
    <name type="scientific">Callosobruchus maculatus</name>
    <name type="common">Southern cowpea weevil</name>
    <name type="synonym">Pulse bruchid</name>
    <dbReference type="NCBI Taxonomy" id="64391"/>
    <lineage>
        <taxon>Eukaryota</taxon>
        <taxon>Metazoa</taxon>
        <taxon>Ecdysozoa</taxon>
        <taxon>Arthropoda</taxon>
        <taxon>Hexapoda</taxon>
        <taxon>Insecta</taxon>
        <taxon>Pterygota</taxon>
        <taxon>Neoptera</taxon>
        <taxon>Endopterygota</taxon>
        <taxon>Coleoptera</taxon>
        <taxon>Polyphaga</taxon>
        <taxon>Cucujiformia</taxon>
        <taxon>Chrysomeloidea</taxon>
        <taxon>Chrysomelidae</taxon>
        <taxon>Bruchinae</taxon>
        <taxon>Bruchini</taxon>
        <taxon>Callosobruchus</taxon>
    </lineage>
</organism>
<dbReference type="OrthoDB" id="6712663at2759"/>
<dbReference type="AlphaFoldDB" id="A0A653C8G1"/>
<reference evidence="2 3" key="1">
    <citation type="submission" date="2019-01" db="EMBL/GenBank/DDBJ databases">
        <authorList>
            <person name="Sayadi A."/>
        </authorList>
    </citation>
    <scope>NUCLEOTIDE SEQUENCE [LARGE SCALE GENOMIC DNA]</scope>
</reference>
<accession>A0A653C8G1</accession>
<feature type="compositionally biased region" description="Acidic residues" evidence="1">
    <location>
        <begin position="68"/>
        <end position="77"/>
    </location>
</feature>
<dbReference type="Proteomes" id="UP000410492">
    <property type="component" value="Unassembled WGS sequence"/>
</dbReference>
<dbReference type="EMBL" id="CAACVG010007111">
    <property type="protein sequence ID" value="VEN43734.1"/>
    <property type="molecule type" value="Genomic_DNA"/>
</dbReference>
<evidence type="ECO:0000256" key="1">
    <source>
        <dbReference type="SAM" id="MobiDB-lite"/>
    </source>
</evidence>
<keyword evidence="3" id="KW-1185">Reference proteome</keyword>
<evidence type="ECO:0000313" key="2">
    <source>
        <dbReference type="EMBL" id="VEN43734.1"/>
    </source>
</evidence>
<sequence length="86" mass="9736">MSRVYLSKRSTKCFFFIGLTQSNAEEQQLAPLKRSVRSAMQGLSAAMFEKVKKTVVKTCVENGHQDGDDLEQEDVLDPEGRVFRSH</sequence>
<gene>
    <name evidence="2" type="ORF">CALMAC_LOCUS6777</name>
</gene>
<feature type="region of interest" description="Disordered" evidence="1">
    <location>
        <begin position="63"/>
        <end position="86"/>
    </location>
</feature>
<name>A0A653C8G1_CALMS</name>